<feature type="region of interest" description="Disordered" evidence="4">
    <location>
        <begin position="1"/>
        <end position="34"/>
    </location>
</feature>
<accession>A0A164ZDJ2</accession>
<gene>
    <name evidence="6" type="ORF">APZ42_018067</name>
</gene>
<dbReference type="PROSITE" id="PS51450">
    <property type="entry name" value="LRR"/>
    <property type="match status" value="2"/>
</dbReference>
<dbReference type="InterPro" id="IPR003591">
    <property type="entry name" value="Leu-rich_rpt_typical-subtyp"/>
</dbReference>
<evidence type="ECO:0000256" key="1">
    <source>
        <dbReference type="ARBA" id="ARBA00022614"/>
    </source>
</evidence>
<dbReference type="PANTHER" id="PTHR24366:SF168">
    <property type="entry name" value="GH22922P-RELATED"/>
    <property type="match status" value="1"/>
</dbReference>
<name>A0A164ZDJ2_9CRUS</name>
<evidence type="ECO:0000256" key="2">
    <source>
        <dbReference type="ARBA" id="ARBA00022729"/>
    </source>
</evidence>
<dbReference type="InterPro" id="IPR001611">
    <property type="entry name" value="Leu-rich_rpt"/>
</dbReference>
<dbReference type="AlphaFoldDB" id="A0A164ZDJ2"/>
<dbReference type="SUPFAM" id="SSF52058">
    <property type="entry name" value="L domain-like"/>
    <property type="match status" value="1"/>
</dbReference>
<dbReference type="SMART" id="SM00369">
    <property type="entry name" value="LRR_TYP"/>
    <property type="match status" value="3"/>
</dbReference>
<proteinExistence type="predicted"/>
<dbReference type="Pfam" id="PF13855">
    <property type="entry name" value="LRR_8"/>
    <property type="match status" value="1"/>
</dbReference>
<protein>
    <recommendedName>
        <fullName evidence="5">LRRCT domain-containing protein</fullName>
    </recommendedName>
</protein>
<evidence type="ECO:0000313" key="6">
    <source>
        <dbReference type="EMBL" id="KZS16231.1"/>
    </source>
</evidence>
<keyword evidence="7" id="KW-1185">Reference proteome</keyword>
<sequence length="380" mass="41874">MTAAQVPEARGGRHRGGRHTSTTTTTTTTPSTTTVALPEEEIEEEVQITNEFRTAVNVCPPELKPQEGKVLPCTCRDELDDNTLMVECVALTSGQQMHKIFNTLLLGKRIDGLEVRNSTLGPLVARQTAQAYVGHILMRGNQITELVPDTFQGTDQIVGRLDLSSNQLSKVNFPMFDSFTQLQVLNLGENLLTNIEDAGQAPSLRVLYLYSNRIDTIAPNAFRKLGGLEYLDLRWNNLQVLAPGALHVTSDRWQLRLRANQLSSLEQAFAEDNMPYLVDLSLNNIGSLTDRVYGPLIDSAILEGSKFYVAGNPIICDCSLSWLVKNARLLSIVVGARCDGDGTPIADLNLDDFRKCPAPRPWKSPLDKALAELAKDIDTQ</sequence>
<dbReference type="SMART" id="SM00082">
    <property type="entry name" value="LRRCT"/>
    <property type="match status" value="1"/>
</dbReference>
<comment type="caution">
    <text evidence="6">The sequence shown here is derived from an EMBL/GenBank/DDBJ whole genome shotgun (WGS) entry which is preliminary data.</text>
</comment>
<reference evidence="6 7" key="1">
    <citation type="submission" date="2016-03" db="EMBL/GenBank/DDBJ databases">
        <title>EvidentialGene: Evidence-directed Construction of Genes on Genomes.</title>
        <authorList>
            <person name="Gilbert D.G."/>
            <person name="Choi J.-H."/>
            <person name="Mockaitis K."/>
            <person name="Colbourne J."/>
            <person name="Pfrender M."/>
        </authorList>
    </citation>
    <scope>NUCLEOTIDE SEQUENCE [LARGE SCALE GENOMIC DNA]</scope>
    <source>
        <strain evidence="6 7">Xinb3</strain>
        <tissue evidence="6">Complete organism</tissue>
    </source>
</reference>
<dbReference type="InterPro" id="IPR032675">
    <property type="entry name" value="LRR_dom_sf"/>
</dbReference>
<feature type="compositionally biased region" description="Low complexity" evidence="4">
    <location>
        <begin position="19"/>
        <end position="34"/>
    </location>
</feature>
<dbReference type="Proteomes" id="UP000076858">
    <property type="component" value="Unassembled WGS sequence"/>
</dbReference>
<dbReference type="Gene3D" id="3.80.10.10">
    <property type="entry name" value="Ribonuclease Inhibitor"/>
    <property type="match status" value="1"/>
</dbReference>
<dbReference type="InterPro" id="IPR000483">
    <property type="entry name" value="Cys-rich_flank_reg_C"/>
</dbReference>
<evidence type="ECO:0000256" key="4">
    <source>
        <dbReference type="SAM" id="MobiDB-lite"/>
    </source>
</evidence>
<keyword evidence="3" id="KW-0677">Repeat</keyword>
<keyword evidence="1" id="KW-0433">Leucine-rich repeat</keyword>
<feature type="domain" description="LRRCT" evidence="5">
    <location>
        <begin position="312"/>
        <end position="357"/>
    </location>
</feature>
<dbReference type="PANTHER" id="PTHR24366">
    <property type="entry name" value="IG(IMMUNOGLOBULIN) AND LRR(LEUCINE RICH REPEAT) DOMAINS"/>
    <property type="match status" value="1"/>
</dbReference>
<evidence type="ECO:0000256" key="3">
    <source>
        <dbReference type="ARBA" id="ARBA00022737"/>
    </source>
</evidence>
<dbReference type="EMBL" id="LRGB01000728">
    <property type="protein sequence ID" value="KZS16231.1"/>
    <property type="molecule type" value="Genomic_DNA"/>
</dbReference>
<dbReference type="OrthoDB" id="694479at2759"/>
<evidence type="ECO:0000259" key="5">
    <source>
        <dbReference type="SMART" id="SM00082"/>
    </source>
</evidence>
<organism evidence="6 7">
    <name type="scientific">Daphnia magna</name>
    <dbReference type="NCBI Taxonomy" id="35525"/>
    <lineage>
        <taxon>Eukaryota</taxon>
        <taxon>Metazoa</taxon>
        <taxon>Ecdysozoa</taxon>
        <taxon>Arthropoda</taxon>
        <taxon>Crustacea</taxon>
        <taxon>Branchiopoda</taxon>
        <taxon>Diplostraca</taxon>
        <taxon>Cladocera</taxon>
        <taxon>Anomopoda</taxon>
        <taxon>Daphniidae</taxon>
        <taxon>Daphnia</taxon>
    </lineage>
</organism>
<evidence type="ECO:0000313" key="7">
    <source>
        <dbReference type="Proteomes" id="UP000076858"/>
    </source>
</evidence>
<keyword evidence="2" id="KW-0732">Signal</keyword>
<dbReference type="STRING" id="35525.A0A164ZDJ2"/>